<dbReference type="EMBL" id="CP000612">
    <property type="protein sequence ID" value="ABO50326.1"/>
    <property type="molecule type" value="Genomic_DNA"/>
</dbReference>
<sequence length="209" mass="23762">MIEQTKVVNLEQEMVNKNTDLFVNITEIIGELLKRGLATISFNYTDCAITFATTPEVQRAFAQYSVERVQSITDEVIDITLKLLENQELTMLNQAQDAGKAVHGTLQKKISTVKKFILNNRLHNAYAFYSTSIGNVLDQFIAQKVVKPATDRYDSLETVMVKLTTKDNMDNRNRQSISFEMYGDQVDEVIETLKKIKQDILSSSNQDPQ</sequence>
<organism evidence="1 2">
    <name type="scientific">Desulforamulus reducens (strain ATCC BAA-1160 / DSM 100696 / MI-1)</name>
    <name type="common">Desulfotomaculum reducens</name>
    <dbReference type="NCBI Taxonomy" id="349161"/>
    <lineage>
        <taxon>Bacteria</taxon>
        <taxon>Bacillati</taxon>
        <taxon>Bacillota</taxon>
        <taxon>Clostridia</taxon>
        <taxon>Eubacteriales</taxon>
        <taxon>Peptococcaceae</taxon>
        <taxon>Desulforamulus</taxon>
    </lineage>
</organism>
<keyword evidence="2" id="KW-1185">Reference proteome</keyword>
<dbReference type="AlphaFoldDB" id="A4J5H3"/>
<proteinExistence type="predicted"/>
<evidence type="ECO:0000313" key="2">
    <source>
        <dbReference type="Proteomes" id="UP000001556"/>
    </source>
</evidence>
<dbReference type="Proteomes" id="UP000001556">
    <property type="component" value="Chromosome"/>
</dbReference>
<name>A4J5H3_DESRM</name>
<reference evidence="1 2" key="1">
    <citation type="submission" date="2007-03" db="EMBL/GenBank/DDBJ databases">
        <title>Complete sequence of Desulfotomaculum reducens MI-1.</title>
        <authorList>
            <consortium name="US DOE Joint Genome Institute"/>
            <person name="Copeland A."/>
            <person name="Lucas S."/>
            <person name="Lapidus A."/>
            <person name="Barry K."/>
            <person name="Detter J.C."/>
            <person name="Glavina del Rio T."/>
            <person name="Hammon N."/>
            <person name="Israni S."/>
            <person name="Dalin E."/>
            <person name="Tice H."/>
            <person name="Pitluck S."/>
            <person name="Sims D."/>
            <person name="Brettin T."/>
            <person name="Bruce D."/>
            <person name="Han C."/>
            <person name="Tapia R."/>
            <person name="Schmutz J."/>
            <person name="Larimer F."/>
            <person name="Land M."/>
            <person name="Hauser L."/>
            <person name="Kyrpides N."/>
            <person name="Kim E."/>
            <person name="Tebo B.M."/>
            <person name="Richardson P."/>
        </authorList>
    </citation>
    <scope>NUCLEOTIDE SEQUENCE [LARGE SCALE GENOMIC DNA]</scope>
    <source>
        <strain evidence="1 2">MI-1</strain>
    </source>
</reference>
<accession>A4J5H3</accession>
<evidence type="ECO:0000313" key="1">
    <source>
        <dbReference type="EMBL" id="ABO50326.1"/>
    </source>
</evidence>
<gene>
    <name evidence="1" type="ordered locus">Dred_1801</name>
</gene>
<dbReference type="HOGENOM" id="CLU_1319235_0_0_9"/>
<dbReference type="KEGG" id="drm:Dred_1801"/>
<dbReference type="RefSeq" id="WP_011878138.1">
    <property type="nucleotide sequence ID" value="NC_009253.1"/>
</dbReference>
<protein>
    <submittedName>
        <fullName evidence="1">Uncharacterized protein</fullName>
    </submittedName>
</protein>
<dbReference type="OrthoDB" id="1786251at2"/>